<evidence type="ECO:0000259" key="16">
    <source>
        <dbReference type="Pfam" id="PF00425"/>
    </source>
</evidence>
<keyword evidence="7 15" id="KW-0028">Amino-acid biosynthesis</keyword>
<name>C6E6L7_GEOSM</name>
<dbReference type="AlphaFoldDB" id="C6E6L7"/>
<gene>
    <name evidence="15" type="primary">trpE</name>
    <name evidence="18" type="ordered locus">GM21_1804</name>
</gene>
<keyword evidence="9 15" id="KW-0822">Tryptophan biosynthesis</keyword>
<dbReference type="InterPro" id="IPR019999">
    <property type="entry name" value="Anth_synth_I-like"/>
</dbReference>
<dbReference type="EMBL" id="CP001661">
    <property type="protein sequence ID" value="ACT17858.1"/>
    <property type="molecule type" value="Genomic_DNA"/>
</dbReference>
<evidence type="ECO:0000256" key="6">
    <source>
        <dbReference type="ARBA" id="ARBA00020653"/>
    </source>
</evidence>
<evidence type="ECO:0000256" key="5">
    <source>
        <dbReference type="ARBA" id="ARBA00012266"/>
    </source>
</evidence>
<organism evidence="18">
    <name type="scientific">Geobacter sp. (strain M21)</name>
    <dbReference type="NCBI Taxonomy" id="443144"/>
    <lineage>
        <taxon>Bacteria</taxon>
        <taxon>Pseudomonadati</taxon>
        <taxon>Thermodesulfobacteriota</taxon>
        <taxon>Desulfuromonadia</taxon>
        <taxon>Geobacterales</taxon>
        <taxon>Geobacteraceae</taxon>
        <taxon>Geobacter</taxon>
    </lineage>
</organism>
<evidence type="ECO:0000313" key="18">
    <source>
        <dbReference type="EMBL" id="ACT17858.1"/>
    </source>
</evidence>
<sequence>MYYPDFASFQTLSAKGNLIPVYREILADLDTPVSAFKKIDDGRYGFLLESIEGGEKWGRYTFLGSSPAVVIRGKDNWVEIVEGGEVRRVEVSDPLDYIRDYMARYQPVEVPGIPRFFGGAVGYLGYDAVRHFETLPDKNPSDINTYDANFIITDTILIFDSLSQKIKVVSNAHVDGGTSLKAAYDDAIAKIEGLIARLKAPLPPNEKKPSNGEVEFTSNVKPEEFEAAVTRAKEYVRNGDIIQVVLSQRFSGELTVEPFDIYRALRTLNPSPYMFFLRLDETLVVGASPEVMVRKEGEMVELRPIAGTRPRGATAAADEELARDLLDDPKERAEHVMLVDLGRNDLGRVCKTGSVKVTELMVIERYSHVMHIVSNVQGELSGGQDAFDVVRATFPAGTLSGAPKVRAMEIIDELEGVRREVYGGAVGYFSFSGNMDMAIAIRTLVIKDGKVHLQAGAGIVADSDPTAEYVETVNKAKAVVKAIEMAEKGLD</sequence>
<evidence type="ECO:0000256" key="3">
    <source>
        <dbReference type="ARBA" id="ARBA00009562"/>
    </source>
</evidence>
<comment type="catalytic activity">
    <reaction evidence="14 15">
        <text>chorismate + L-glutamine = anthranilate + pyruvate + L-glutamate + H(+)</text>
        <dbReference type="Rhea" id="RHEA:21732"/>
        <dbReference type="ChEBI" id="CHEBI:15361"/>
        <dbReference type="ChEBI" id="CHEBI:15378"/>
        <dbReference type="ChEBI" id="CHEBI:16567"/>
        <dbReference type="ChEBI" id="CHEBI:29748"/>
        <dbReference type="ChEBI" id="CHEBI:29985"/>
        <dbReference type="ChEBI" id="CHEBI:58359"/>
        <dbReference type="EC" id="4.1.3.27"/>
    </reaction>
</comment>
<evidence type="ECO:0000256" key="13">
    <source>
        <dbReference type="ARBA" id="ARBA00025634"/>
    </source>
</evidence>
<keyword evidence="11 15" id="KW-0057">Aromatic amino acid biosynthesis</keyword>
<dbReference type="InterPro" id="IPR006805">
    <property type="entry name" value="Anth_synth_I_N"/>
</dbReference>
<dbReference type="OrthoDB" id="9803598at2"/>
<dbReference type="PRINTS" id="PR00095">
    <property type="entry name" value="ANTSNTHASEI"/>
</dbReference>
<dbReference type="HOGENOM" id="CLU_006493_9_3_7"/>
<dbReference type="InterPro" id="IPR015890">
    <property type="entry name" value="Chorismate_C"/>
</dbReference>
<evidence type="ECO:0000256" key="11">
    <source>
        <dbReference type="ARBA" id="ARBA00023141"/>
    </source>
</evidence>
<comment type="function">
    <text evidence="13 15">Part of a heterotetrameric complex that catalyzes the two-step biosynthesis of anthranilate, an intermediate in the biosynthesis of L-tryptophan. In the first step, the glutamine-binding beta subunit (TrpG) of anthranilate synthase (AS) provides the glutamine amidotransferase activity which generates ammonia as a substrate that, along with chorismate, is used in the second step, catalyzed by the large alpha subunit of AS (TrpE) to produce anthranilate. In the absence of TrpG, TrpE can synthesize anthranilate directly from chorismate and high concentrations of ammonia.</text>
</comment>
<dbReference type="PANTHER" id="PTHR11236">
    <property type="entry name" value="AMINOBENZOATE/ANTHRANILATE SYNTHASE"/>
    <property type="match status" value="1"/>
</dbReference>
<protein>
    <recommendedName>
        <fullName evidence="6 15">Anthranilate synthase component 1</fullName>
        <ecNumber evidence="5 15">4.1.3.27</ecNumber>
    </recommendedName>
</protein>
<accession>C6E6L7</accession>
<feature type="domain" description="Chorismate-utilising enzyme C-terminal" evidence="16">
    <location>
        <begin position="222"/>
        <end position="475"/>
    </location>
</feature>
<dbReference type="InterPro" id="IPR005801">
    <property type="entry name" value="ADC_synthase"/>
</dbReference>
<keyword evidence="8 15" id="KW-0479">Metal-binding</keyword>
<dbReference type="GO" id="GO:0046872">
    <property type="term" value="F:metal ion binding"/>
    <property type="evidence" value="ECO:0007669"/>
    <property type="project" value="UniProtKB-KW"/>
</dbReference>
<comment type="similarity">
    <text evidence="3 15">Belongs to the anthranilate synthase component I family.</text>
</comment>
<evidence type="ECO:0000256" key="15">
    <source>
        <dbReference type="RuleBase" id="RU364045"/>
    </source>
</evidence>
<keyword evidence="10 15" id="KW-0460">Magnesium</keyword>
<dbReference type="EC" id="4.1.3.27" evidence="5 15"/>
<dbReference type="InterPro" id="IPR005256">
    <property type="entry name" value="Anth_synth_I_PabB"/>
</dbReference>
<comment type="subunit">
    <text evidence="4 15">Heterotetramer consisting of two non-identical subunits: a beta subunit (TrpG) and a large alpha subunit (TrpE).</text>
</comment>
<evidence type="ECO:0000256" key="2">
    <source>
        <dbReference type="ARBA" id="ARBA00004873"/>
    </source>
</evidence>
<evidence type="ECO:0000256" key="10">
    <source>
        <dbReference type="ARBA" id="ARBA00022842"/>
    </source>
</evidence>
<keyword evidence="12 15" id="KW-0456">Lyase</keyword>
<dbReference type="SUPFAM" id="SSF56322">
    <property type="entry name" value="ADC synthase"/>
    <property type="match status" value="1"/>
</dbReference>
<evidence type="ECO:0000256" key="1">
    <source>
        <dbReference type="ARBA" id="ARBA00001946"/>
    </source>
</evidence>
<proteinExistence type="inferred from homology"/>
<dbReference type="eggNOG" id="COG0147">
    <property type="taxonomic scope" value="Bacteria"/>
</dbReference>
<dbReference type="GO" id="GO:0004049">
    <property type="term" value="F:anthranilate synthase activity"/>
    <property type="evidence" value="ECO:0007669"/>
    <property type="project" value="UniProtKB-EC"/>
</dbReference>
<comment type="pathway">
    <text evidence="2 15">Amino-acid biosynthesis; L-tryptophan biosynthesis; L-tryptophan from chorismate: step 1/5.</text>
</comment>
<feature type="domain" description="Anthranilate synthase component I N-terminal" evidence="17">
    <location>
        <begin position="28"/>
        <end position="166"/>
    </location>
</feature>
<evidence type="ECO:0000256" key="9">
    <source>
        <dbReference type="ARBA" id="ARBA00022822"/>
    </source>
</evidence>
<dbReference type="KEGG" id="gem:GM21_1804"/>
<evidence type="ECO:0000256" key="12">
    <source>
        <dbReference type="ARBA" id="ARBA00023239"/>
    </source>
</evidence>
<evidence type="ECO:0000256" key="7">
    <source>
        <dbReference type="ARBA" id="ARBA00022605"/>
    </source>
</evidence>
<dbReference type="Pfam" id="PF04715">
    <property type="entry name" value="Anth_synt_I_N"/>
    <property type="match status" value="1"/>
</dbReference>
<evidence type="ECO:0000256" key="14">
    <source>
        <dbReference type="ARBA" id="ARBA00047683"/>
    </source>
</evidence>
<evidence type="ECO:0000256" key="8">
    <source>
        <dbReference type="ARBA" id="ARBA00022723"/>
    </source>
</evidence>
<dbReference type="STRING" id="443144.GM21_1804"/>
<evidence type="ECO:0000256" key="4">
    <source>
        <dbReference type="ARBA" id="ARBA00011575"/>
    </source>
</evidence>
<comment type="cofactor">
    <cofactor evidence="1 15">
        <name>Mg(2+)</name>
        <dbReference type="ChEBI" id="CHEBI:18420"/>
    </cofactor>
</comment>
<dbReference type="Gene3D" id="3.60.120.10">
    <property type="entry name" value="Anthranilate synthase"/>
    <property type="match status" value="1"/>
</dbReference>
<dbReference type="GO" id="GO:0000162">
    <property type="term" value="P:L-tryptophan biosynthetic process"/>
    <property type="evidence" value="ECO:0007669"/>
    <property type="project" value="UniProtKB-UniPathway"/>
</dbReference>
<reference evidence="18" key="1">
    <citation type="submission" date="2009-07" db="EMBL/GenBank/DDBJ databases">
        <title>Complete sequence of Geobacter sp. M21.</title>
        <authorList>
            <consortium name="US DOE Joint Genome Institute"/>
            <person name="Lucas S."/>
            <person name="Copeland A."/>
            <person name="Lapidus A."/>
            <person name="Glavina del Rio T."/>
            <person name="Dalin E."/>
            <person name="Tice H."/>
            <person name="Bruce D."/>
            <person name="Goodwin L."/>
            <person name="Pitluck S."/>
            <person name="Saunders E."/>
            <person name="Brettin T."/>
            <person name="Detter J.C."/>
            <person name="Han C."/>
            <person name="Larimer F."/>
            <person name="Land M."/>
            <person name="Hauser L."/>
            <person name="Kyrpides N."/>
            <person name="Ovchinnikova G."/>
            <person name="Lovley D."/>
        </authorList>
    </citation>
    <scope>NUCLEOTIDE SEQUENCE [LARGE SCALE GENOMIC DNA]</scope>
    <source>
        <strain evidence="18">M21</strain>
    </source>
</reference>
<dbReference type="Pfam" id="PF00425">
    <property type="entry name" value="Chorismate_bind"/>
    <property type="match status" value="1"/>
</dbReference>
<dbReference type="NCBIfam" id="TIGR00564">
    <property type="entry name" value="trpE_most"/>
    <property type="match status" value="1"/>
</dbReference>
<dbReference type="PANTHER" id="PTHR11236:SF48">
    <property type="entry name" value="ISOCHORISMATE SYNTHASE MENF"/>
    <property type="match status" value="1"/>
</dbReference>
<evidence type="ECO:0000259" key="17">
    <source>
        <dbReference type="Pfam" id="PF04715"/>
    </source>
</evidence>
<dbReference type="UniPathway" id="UPA00035">
    <property type="reaction ID" value="UER00040"/>
</dbReference>